<evidence type="ECO:0000256" key="1">
    <source>
        <dbReference type="ARBA" id="ARBA00004370"/>
    </source>
</evidence>
<dbReference type="Gene3D" id="6.10.340.10">
    <property type="match status" value="1"/>
</dbReference>
<comment type="caution">
    <text evidence="10">The sequence shown here is derived from an EMBL/GenBank/DDBJ whole genome shotgun (WGS) entry which is preliminary data.</text>
</comment>
<organism evidence="10 11">
    <name type="scientific">Rhizobium phaseoli</name>
    <dbReference type="NCBI Taxonomy" id="396"/>
    <lineage>
        <taxon>Bacteria</taxon>
        <taxon>Pseudomonadati</taxon>
        <taxon>Pseudomonadota</taxon>
        <taxon>Alphaproteobacteria</taxon>
        <taxon>Hyphomicrobiales</taxon>
        <taxon>Rhizobiaceae</taxon>
        <taxon>Rhizobium/Agrobacterium group</taxon>
        <taxon>Rhizobium</taxon>
    </lineage>
</organism>
<evidence type="ECO:0000313" key="10">
    <source>
        <dbReference type="EMBL" id="NEJ74133.1"/>
    </source>
</evidence>
<dbReference type="PRINTS" id="PR00260">
    <property type="entry name" value="CHEMTRNSDUCR"/>
</dbReference>
<dbReference type="Gene3D" id="1.10.287.950">
    <property type="entry name" value="Methyl-accepting chemotaxis protein"/>
    <property type="match status" value="1"/>
</dbReference>
<dbReference type="FunFam" id="1.10.287.950:FF:000001">
    <property type="entry name" value="Methyl-accepting chemotaxis sensory transducer"/>
    <property type="match status" value="1"/>
</dbReference>
<keyword evidence="5" id="KW-0175">Coiled coil</keyword>
<keyword evidence="4" id="KW-0807">Transducer</keyword>
<dbReference type="Proteomes" id="UP000471753">
    <property type="component" value="Unassembled WGS sequence"/>
</dbReference>
<dbReference type="GO" id="GO:0006935">
    <property type="term" value="P:chemotaxis"/>
    <property type="evidence" value="ECO:0007669"/>
    <property type="project" value="UniProtKB-KW"/>
</dbReference>
<feature type="domain" description="Methyl-accepting transducer" evidence="8">
    <location>
        <begin position="336"/>
        <end position="565"/>
    </location>
</feature>
<gene>
    <name evidence="10" type="ORF">GR197_26940</name>
</gene>
<dbReference type="SMART" id="SM00283">
    <property type="entry name" value="MA"/>
    <property type="match status" value="1"/>
</dbReference>
<evidence type="ECO:0000256" key="2">
    <source>
        <dbReference type="ARBA" id="ARBA00022500"/>
    </source>
</evidence>
<keyword evidence="2" id="KW-0145">Chemotaxis</keyword>
<dbReference type="SUPFAM" id="SSF58104">
    <property type="entry name" value="Methyl-accepting chemotaxis protein (MCP) signaling domain"/>
    <property type="match status" value="1"/>
</dbReference>
<keyword evidence="7" id="KW-1133">Transmembrane helix</keyword>
<dbReference type="PROSITE" id="PS50111">
    <property type="entry name" value="CHEMOTAXIS_TRANSDUC_2"/>
    <property type="match status" value="1"/>
</dbReference>
<feature type="coiled-coil region" evidence="5">
    <location>
        <begin position="348"/>
        <end position="375"/>
    </location>
</feature>
<evidence type="ECO:0000256" key="6">
    <source>
        <dbReference type="SAM" id="MobiDB-lite"/>
    </source>
</evidence>
<sequence>MFQFLKTMPLTAKLAAIIVAVNLCGISAFATYTWMYETKALIDGAKANWSKDAEQFASLAAGGVKWGKANAVREAYSLYRDDPSLDLVQFAAFNAEPSAVDTWTRDGISGLPAPADLAKGLSAKPEKTTIDDGGISAGMVTITAPLPLDKSGKATGYIVTNWSVEKIAAEVRQKVLISLLTQFMITALAVIAFLLAMRSLVGRPIRIISERISALQKGDLASPVTYRENGDEIGFLARALEVFRNEAIAKVEREQAAAEQSAAFDAERARNASLTEEANNSQRLVMTALANELEKLAAGDFSIHLADLGPEFDKLRQDFNRMVEAVAAALTEIKTASVAVEGGSSELASSADQLAKRTEQQAAALEQTAAALDEVTTTVRASSQRAENAGKLVEETKRSAHVSATVVRDAIGAMDRIQTSSSQIGRIIGVIDEIAFQTNLLALNAGVEAARAGEAGKGFAVVAQEVRELAQRSANAAKEIKNLINVSGQEVAAGVGLVNQTGDALLKIEEQINRISDSIASIVQSYREQATGLQEINGAINQMDHATQQNAAMVEETNAACQELLTQGRLLQNSAGRFTVGASAAGLPKTAQSSIRQSRPEPRAPEPRAFVQRHAGNAAVAAAPGAWEEF</sequence>
<reference evidence="10 11" key="1">
    <citation type="submission" date="2019-12" db="EMBL/GenBank/DDBJ databases">
        <title>Rhizobium genotypes associated with high levels of biological nitrogen fixation by grain legumes in a temperate-maritime cropping system.</title>
        <authorList>
            <person name="Maluk M."/>
            <person name="Francesc Ferrando Molina F."/>
            <person name="Lopez Del Egido L."/>
            <person name="Lafos M."/>
            <person name="Langarica-Fuentes A."/>
            <person name="Gebre Yohannes G."/>
            <person name="Young M.W."/>
            <person name="Martin P."/>
            <person name="Gantlett R."/>
            <person name="Kenicer G."/>
            <person name="Hawes C."/>
            <person name="Begg G.S."/>
            <person name="Quilliam R.S."/>
            <person name="Squire G.R."/>
            <person name="Poole P.S."/>
            <person name="Young P.W."/>
            <person name="Iannetta P.M."/>
            <person name="James E.K."/>
        </authorList>
    </citation>
    <scope>NUCLEOTIDE SEQUENCE [LARGE SCALE GENOMIC DNA]</scope>
    <source>
        <strain evidence="10 11">JHI366</strain>
    </source>
</reference>
<protein>
    <submittedName>
        <fullName evidence="10">HAMP domain-containing protein</fullName>
    </submittedName>
</protein>
<comment type="similarity">
    <text evidence="3">Belongs to the methyl-accepting chemotaxis (MCP) protein family.</text>
</comment>
<comment type="subcellular location">
    <subcellularLocation>
        <location evidence="1">Membrane</location>
    </subcellularLocation>
</comment>
<feature type="transmembrane region" description="Helical" evidence="7">
    <location>
        <begin position="175"/>
        <end position="197"/>
    </location>
</feature>
<dbReference type="PROSITE" id="PS50885">
    <property type="entry name" value="HAMP"/>
    <property type="match status" value="2"/>
</dbReference>
<evidence type="ECO:0000256" key="7">
    <source>
        <dbReference type="SAM" id="Phobius"/>
    </source>
</evidence>
<dbReference type="InterPro" id="IPR003660">
    <property type="entry name" value="HAMP_dom"/>
</dbReference>
<dbReference type="CDD" id="cd11386">
    <property type="entry name" value="MCP_signal"/>
    <property type="match status" value="1"/>
</dbReference>
<dbReference type="InterPro" id="IPR004090">
    <property type="entry name" value="Chemotax_Me-accpt_rcpt"/>
</dbReference>
<dbReference type="InterPro" id="IPR051310">
    <property type="entry name" value="MCP_chemotaxis"/>
</dbReference>
<dbReference type="SMART" id="SM00304">
    <property type="entry name" value="HAMP"/>
    <property type="match status" value="2"/>
</dbReference>
<evidence type="ECO:0000256" key="5">
    <source>
        <dbReference type="SAM" id="Coils"/>
    </source>
</evidence>
<name>A0A7K3UKB8_9HYPH</name>
<feature type="region of interest" description="Disordered" evidence="6">
    <location>
        <begin position="587"/>
        <end position="612"/>
    </location>
</feature>
<feature type="domain" description="HAMP" evidence="9">
    <location>
        <begin position="280"/>
        <end position="331"/>
    </location>
</feature>
<accession>A0A7K3UKB8</accession>
<dbReference type="EMBL" id="WUFT01000022">
    <property type="protein sequence ID" value="NEJ74133.1"/>
    <property type="molecule type" value="Genomic_DNA"/>
</dbReference>
<dbReference type="GO" id="GO:0004888">
    <property type="term" value="F:transmembrane signaling receptor activity"/>
    <property type="evidence" value="ECO:0007669"/>
    <property type="project" value="InterPro"/>
</dbReference>
<evidence type="ECO:0000313" key="11">
    <source>
        <dbReference type="Proteomes" id="UP000471753"/>
    </source>
</evidence>
<dbReference type="PANTHER" id="PTHR43531:SF11">
    <property type="entry name" value="METHYL-ACCEPTING CHEMOTAXIS PROTEIN 3"/>
    <property type="match status" value="1"/>
</dbReference>
<dbReference type="CDD" id="cd06225">
    <property type="entry name" value="HAMP"/>
    <property type="match status" value="1"/>
</dbReference>
<dbReference type="InterPro" id="IPR004089">
    <property type="entry name" value="MCPsignal_dom"/>
</dbReference>
<evidence type="ECO:0000256" key="3">
    <source>
        <dbReference type="ARBA" id="ARBA00029447"/>
    </source>
</evidence>
<dbReference type="PANTHER" id="PTHR43531">
    <property type="entry name" value="PROTEIN ICFG"/>
    <property type="match status" value="1"/>
</dbReference>
<feature type="domain" description="HAMP" evidence="9">
    <location>
        <begin position="199"/>
        <end position="252"/>
    </location>
</feature>
<dbReference type="Pfam" id="PF00672">
    <property type="entry name" value="HAMP"/>
    <property type="match status" value="1"/>
</dbReference>
<dbReference type="RefSeq" id="WP_164015158.1">
    <property type="nucleotide sequence ID" value="NZ_WUFT01000022.1"/>
</dbReference>
<evidence type="ECO:0000259" key="9">
    <source>
        <dbReference type="PROSITE" id="PS50885"/>
    </source>
</evidence>
<dbReference type="AlphaFoldDB" id="A0A7K3UKB8"/>
<dbReference type="GO" id="GO:0007165">
    <property type="term" value="P:signal transduction"/>
    <property type="evidence" value="ECO:0007669"/>
    <property type="project" value="UniProtKB-KW"/>
</dbReference>
<dbReference type="Pfam" id="PF00015">
    <property type="entry name" value="MCPsignal"/>
    <property type="match status" value="1"/>
</dbReference>
<evidence type="ECO:0000256" key="4">
    <source>
        <dbReference type="PROSITE-ProRule" id="PRU00284"/>
    </source>
</evidence>
<dbReference type="SUPFAM" id="SSF158472">
    <property type="entry name" value="HAMP domain-like"/>
    <property type="match status" value="1"/>
</dbReference>
<proteinExistence type="inferred from homology"/>
<keyword evidence="7" id="KW-0812">Transmembrane</keyword>
<dbReference type="GO" id="GO:0016020">
    <property type="term" value="C:membrane"/>
    <property type="evidence" value="ECO:0007669"/>
    <property type="project" value="UniProtKB-SubCell"/>
</dbReference>
<feature type="transmembrane region" description="Helical" evidence="7">
    <location>
        <begin position="12"/>
        <end position="32"/>
    </location>
</feature>
<keyword evidence="7" id="KW-0472">Membrane</keyword>
<evidence type="ECO:0000259" key="8">
    <source>
        <dbReference type="PROSITE" id="PS50111"/>
    </source>
</evidence>